<dbReference type="EMBL" id="JAFIMR010000037">
    <property type="protein sequence ID" value="KAI1858211.1"/>
    <property type="molecule type" value="Genomic_DNA"/>
</dbReference>
<proteinExistence type="predicted"/>
<dbReference type="InterPro" id="IPR058525">
    <property type="entry name" value="DUF8212"/>
</dbReference>
<dbReference type="Pfam" id="PF06985">
    <property type="entry name" value="HET"/>
    <property type="match status" value="1"/>
</dbReference>
<dbReference type="PANTHER" id="PTHR10622:SF10">
    <property type="entry name" value="HET DOMAIN-CONTAINING PROTEIN"/>
    <property type="match status" value="1"/>
</dbReference>
<dbReference type="AlphaFoldDB" id="A0A9Q0AK91"/>
<sequence length="572" mass="65341">MRLLNTETRQLEEPNPVPKYAILSHTWGNEEITFNDLQNGTAERFKEGYSKLDGFCKRASENGYGYVWIDTCCIDKSSSAELSEAINSMFSWYQGSDVCYIYLDDVPTDDDVVHPASAFCKSRWFNRGWTLQELIASRKRLFFSASWDLLRPSVTKLGKVGKLRQSARVMRVVETITGIPVSVIDHSTTVFQYSVATRMSWASKRKTTRVEDEAYCLMGLFQINMPLMYGEGPRAMRRLQEEIIRSSTDQSILAWGYNHRYSSWPGYLAASVKDFADINPILEPRNPSTYVRERQGRLATHSTVTNQGLHITMPIKELFGDPKTYLGLLDAFTLNGRQFVLHLIPTGPESNLFARAPGSAVVTIEMGLVNHWEWERRQIYIRDFDLQVDHLSRMHTRLGSSWLPWDLVLSGPAWEEEGWKLSSCYPPTGFEPYAFSSKKGYRAHTLGAVGEPCGQLANVVLIFTNQKHCLYLQLTSGQSRPSWMKPVNTNSASVSVRFRGDGPENMVEGALFREDYSGELMFAMKKAFDGHRWTTISHDDQTLVGRYMFNWDLSIWPLHNTEVEVTLVRMLN</sequence>
<evidence type="ECO:0008006" key="5">
    <source>
        <dbReference type="Google" id="ProtNLM"/>
    </source>
</evidence>
<name>A0A9Q0AK91_9PEZI</name>
<accession>A0A9Q0AK91</accession>
<dbReference type="Proteomes" id="UP000829685">
    <property type="component" value="Unassembled WGS sequence"/>
</dbReference>
<dbReference type="InterPro" id="IPR010730">
    <property type="entry name" value="HET"/>
</dbReference>
<dbReference type="Pfam" id="PF26640">
    <property type="entry name" value="DUF8212"/>
    <property type="match status" value="1"/>
</dbReference>
<feature type="domain" description="DUF8212" evidence="2">
    <location>
        <begin position="234"/>
        <end position="259"/>
    </location>
</feature>
<evidence type="ECO:0000313" key="3">
    <source>
        <dbReference type="EMBL" id="KAI1858211.1"/>
    </source>
</evidence>
<gene>
    <name evidence="3" type="ORF">JX265_010879</name>
</gene>
<feature type="domain" description="Heterokaryon incompatibility" evidence="1">
    <location>
        <begin position="20"/>
        <end position="105"/>
    </location>
</feature>
<organism evidence="3 4">
    <name type="scientific">Neoarthrinium moseri</name>
    <dbReference type="NCBI Taxonomy" id="1658444"/>
    <lineage>
        <taxon>Eukaryota</taxon>
        <taxon>Fungi</taxon>
        <taxon>Dikarya</taxon>
        <taxon>Ascomycota</taxon>
        <taxon>Pezizomycotina</taxon>
        <taxon>Sordariomycetes</taxon>
        <taxon>Xylariomycetidae</taxon>
        <taxon>Amphisphaeriales</taxon>
        <taxon>Apiosporaceae</taxon>
        <taxon>Neoarthrinium</taxon>
    </lineage>
</organism>
<protein>
    <recommendedName>
        <fullName evidence="5">Heterokaryon incompatibility domain-containing protein</fullName>
    </recommendedName>
</protein>
<comment type="caution">
    <text evidence="3">The sequence shown here is derived from an EMBL/GenBank/DDBJ whole genome shotgun (WGS) entry which is preliminary data.</text>
</comment>
<evidence type="ECO:0000313" key="4">
    <source>
        <dbReference type="Proteomes" id="UP000829685"/>
    </source>
</evidence>
<evidence type="ECO:0000259" key="1">
    <source>
        <dbReference type="Pfam" id="PF06985"/>
    </source>
</evidence>
<keyword evidence="4" id="KW-1185">Reference proteome</keyword>
<evidence type="ECO:0000259" key="2">
    <source>
        <dbReference type="Pfam" id="PF26640"/>
    </source>
</evidence>
<dbReference type="PANTHER" id="PTHR10622">
    <property type="entry name" value="HET DOMAIN-CONTAINING PROTEIN"/>
    <property type="match status" value="1"/>
</dbReference>
<reference evidence="3" key="1">
    <citation type="submission" date="2021-03" db="EMBL/GenBank/DDBJ databases">
        <title>Revisited historic fungal species revealed as producer of novel bioactive compounds through whole genome sequencing and comparative genomics.</title>
        <authorList>
            <person name="Vignolle G.A."/>
            <person name="Hochenegger N."/>
            <person name="Mach R.L."/>
            <person name="Mach-Aigner A.R."/>
            <person name="Javad Rahimi M."/>
            <person name="Salim K.A."/>
            <person name="Chan C.M."/>
            <person name="Lim L.B.L."/>
            <person name="Cai F."/>
            <person name="Druzhinina I.S."/>
            <person name="U'Ren J.M."/>
            <person name="Derntl C."/>
        </authorList>
    </citation>
    <scope>NUCLEOTIDE SEQUENCE</scope>
    <source>
        <strain evidence="3">TUCIM 5799</strain>
    </source>
</reference>